<protein>
    <recommendedName>
        <fullName evidence="1">Cellulose biosynthesis protein BcsE</fullName>
    </recommendedName>
</protein>
<name>A0A1X7GCE0_TRICW</name>
<evidence type="ECO:0000313" key="3">
    <source>
        <dbReference type="Proteomes" id="UP000192911"/>
    </source>
</evidence>
<gene>
    <name evidence="2" type="ORF">SAMN06295900_11517</name>
</gene>
<dbReference type="GeneID" id="95552702"/>
<organism evidence="2 3">
    <name type="scientific">Trinickia caryophylli</name>
    <name type="common">Paraburkholderia caryophylli</name>
    <dbReference type="NCBI Taxonomy" id="28094"/>
    <lineage>
        <taxon>Bacteria</taxon>
        <taxon>Pseudomonadati</taxon>
        <taxon>Pseudomonadota</taxon>
        <taxon>Betaproteobacteria</taxon>
        <taxon>Burkholderiales</taxon>
        <taxon>Burkholderiaceae</taxon>
        <taxon>Trinickia</taxon>
    </lineage>
</organism>
<accession>A0A1X7GCE0</accession>
<proteinExistence type="predicted"/>
<evidence type="ECO:0000313" key="2">
    <source>
        <dbReference type="EMBL" id="SMF67633.1"/>
    </source>
</evidence>
<dbReference type="EMBL" id="FXAH01000015">
    <property type="protein sequence ID" value="SMF67633.1"/>
    <property type="molecule type" value="Genomic_DNA"/>
</dbReference>
<evidence type="ECO:0000256" key="1">
    <source>
        <dbReference type="NCBIfam" id="TIGR03369"/>
    </source>
</evidence>
<reference evidence="3" key="1">
    <citation type="submission" date="2017-04" db="EMBL/GenBank/DDBJ databases">
        <authorList>
            <person name="Varghese N."/>
            <person name="Submissions S."/>
        </authorList>
    </citation>
    <scope>NUCLEOTIDE SEQUENCE [LARGE SCALE GENOMIC DNA]</scope>
    <source>
        <strain evidence="3">Ballard 720</strain>
    </source>
</reference>
<dbReference type="AlphaFoldDB" id="A0A1X7GCE0"/>
<sequence length="668" mass="72102">MSEASKRPRSSLGTGLVASFRTAAGEAFARRETKGSRLAIADLPDDVTQLAPGSFYVVYAMPRTQPCDALIWNTARHAATRHVTVVLARTQAQIAERMRALGFEEGVPARGWPRKLNVLSMPPAAATDAEASSPAPGSARVGVAPPFARLIGALRALKRFGFRPGSLYLVEGAERWFSWQDPAALAREGRLLADWCARRGVTLLLIVHPTPAQPFDDADVIAREERFDDEASHSSRGEFHGACAGVARMRRAHGELLWFADFWRAGRALVTAEVHALRFTESGELTVAPDAVGAGRGHMGTLLARDEERMVATRAVVSNETWVPDEWEIVDDIDAAVETSRGAVAATVLLDYTDGAGLERLCAAVHTLRRQCGRALKIVVVERQQALRHQYELLLLSLGANLLLGRDLPFSRMQSLLRSLQGQLDTRPIAADYKASLAAALADDVRGYLPAKAFCERVQDVLARGAMLQLPHVLAKLTLLASAAHVDALRRCAPRRAGDVFTADAAHMYVFLFACRLPDADAALARIFDSPVRTWSDQVVFLAEDSIGREMVALAEADRRSPLADYSDLFAAEPAEPAEPGALSSAAIPERNRSSGIVQDTETNGAGETKARPEAVERAIDDARANPAQAPVPAAAGVAAGAAVPLRTAPPRRFAERCAMPLRAVEER</sequence>
<dbReference type="STRING" id="28094.SAMN06295900_11517"/>
<dbReference type="OrthoDB" id="5840260at2"/>
<dbReference type="Proteomes" id="UP000192911">
    <property type="component" value="Unassembled WGS sequence"/>
</dbReference>
<dbReference type="GO" id="GO:0035438">
    <property type="term" value="F:cyclic-di-GMP binding"/>
    <property type="evidence" value="ECO:0007669"/>
    <property type="project" value="InterPro"/>
</dbReference>
<dbReference type="RefSeq" id="WP_085229625.1">
    <property type="nucleotide sequence ID" value="NZ_BSQD01000008.1"/>
</dbReference>
<keyword evidence="3" id="KW-1185">Reference proteome</keyword>
<dbReference type="Pfam" id="PF10995">
    <property type="entry name" value="CBP_BcsE"/>
    <property type="match status" value="1"/>
</dbReference>
<dbReference type="InterPro" id="IPR017745">
    <property type="entry name" value="BcsE"/>
</dbReference>
<dbReference type="NCBIfam" id="TIGR03369">
    <property type="entry name" value="cellulose_bcsE"/>
    <property type="match status" value="1"/>
</dbReference>